<proteinExistence type="predicted"/>
<sequence>MAESVRVICRCRPLNQREIALNSKVCVEMESSTGSTILHHEEAPPKPFTFDGVYYMDSTAEQIYNEIVYPLVEKVIEGYNGTVFAYGQTGSGKTFSMQGDEKVPAQRGVIPRTFEHIFESIATTEHTKFLVHVSYLE</sequence>
<evidence type="ECO:0000313" key="1">
    <source>
        <dbReference type="Proteomes" id="UP000887580"/>
    </source>
</evidence>
<dbReference type="WBParaSite" id="PS1159_v2.g11223.t1">
    <property type="protein sequence ID" value="PS1159_v2.g11223.t1"/>
    <property type="gene ID" value="PS1159_v2.g11223"/>
</dbReference>
<protein>
    <submittedName>
        <fullName evidence="2">Kinesin motor domain-containing protein</fullName>
    </submittedName>
</protein>
<reference evidence="2" key="1">
    <citation type="submission" date="2022-11" db="UniProtKB">
        <authorList>
            <consortium name="WormBaseParasite"/>
        </authorList>
    </citation>
    <scope>IDENTIFICATION</scope>
</reference>
<accession>A0AC35EY65</accession>
<organism evidence="1 2">
    <name type="scientific">Panagrolaimus sp. PS1159</name>
    <dbReference type="NCBI Taxonomy" id="55785"/>
    <lineage>
        <taxon>Eukaryota</taxon>
        <taxon>Metazoa</taxon>
        <taxon>Ecdysozoa</taxon>
        <taxon>Nematoda</taxon>
        <taxon>Chromadorea</taxon>
        <taxon>Rhabditida</taxon>
        <taxon>Tylenchina</taxon>
        <taxon>Panagrolaimomorpha</taxon>
        <taxon>Panagrolaimoidea</taxon>
        <taxon>Panagrolaimidae</taxon>
        <taxon>Panagrolaimus</taxon>
    </lineage>
</organism>
<name>A0AC35EY65_9BILA</name>
<evidence type="ECO:0000313" key="2">
    <source>
        <dbReference type="WBParaSite" id="PS1159_v2.g11223.t1"/>
    </source>
</evidence>
<dbReference type="Proteomes" id="UP000887580">
    <property type="component" value="Unplaced"/>
</dbReference>